<gene>
    <name evidence="6" type="ORF">CELE_F19F10.1</name>
    <name evidence="6 8" type="ORF">F19F10.1</name>
</gene>
<dbReference type="PROSITE" id="PS50061">
    <property type="entry name" value="ETS_DOMAIN_3"/>
    <property type="match status" value="1"/>
</dbReference>
<dbReference type="GO" id="GO:0005634">
    <property type="term" value="C:nucleus"/>
    <property type="evidence" value="ECO:0000318"/>
    <property type="project" value="GO_Central"/>
</dbReference>
<dbReference type="STRING" id="6239.F19F10.1.2"/>
<dbReference type="GO" id="GO:0030154">
    <property type="term" value="P:cell differentiation"/>
    <property type="evidence" value="ECO:0000318"/>
    <property type="project" value="GO_Central"/>
</dbReference>
<dbReference type="InterPro" id="IPR000418">
    <property type="entry name" value="Ets_dom"/>
</dbReference>
<dbReference type="SUPFAM" id="SSF46785">
    <property type="entry name" value="Winged helix' DNA-binding domain"/>
    <property type="match status" value="1"/>
</dbReference>
<dbReference type="Pfam" id="PF00178">
    <property type="entry name" value="Ets"/>
    <property type="match status" value="1"/>
</dbReference>
<dbReference type="EMBL" id="BX284605">
    <property type="protein sequence ID" value="CCD67754.2"/>
    <property type="molecule type" value="Genomic_DNA"/>
</dbReference>
<dbReference type="Proteomes" id="UP000001940">
    <property type="component" value="Chromosome V"/>
</dbReference>
<protein>
    <submittedName>
        <fullName evidence="6">ETS domain-containing protein</fullName>
    </submittedName>
</protein>
<dbReference type="PANTHER" id="PTHR11849:SF302">
    <property type="entry name" value="ETS DOMAIN-CONTAINING PROTEIN-RELATED"/>
    <property type="match status" value="1"/>
</dbReference>
<dbReference type="GO" id="GO:0006357">
    <property type="term" value="P:regulation of transcription by RNA polymerase II"/>
    <property type="evidence" value="ECO:0000318"/>
    <property type="project" value="GO_Central"/>
</dbReference>
<dbReference type="UCSC" id="F19F10.1">
    <property type="organism name" value="c. elegans"/>
</dbReference>
<feature type="region of interest" description="Disordered" evidence="4">
    <location>
        <begin position="136"/>
        <end position="159"/>
    </location>
</feature>
<dbReference type="FunCoup" id="O01521">
    <property type="interactions" value="349"/>
</dbReference>
<dbReference type="IntAct" id="O01521">
    <property type="interactions" value="1"/>
</dbReference>
<dbReference type="GO" id="GO:0043565">
    <property type="term" value="F:sequence-specific DNA binding"/>
    <property type="evidence" value="ECO:0007669"/>
    <property type="project" value="InterPro"/>
</dbReference>
<dbReference type="GO" id="GO:0000981">
    <property type="term" value="F:DNA-binding transcription factor activity, RNA polymerase II-specific"/>
    <property type="evidence" value="ECO:0000318"/>
    <property type="project" value="GO_Central"/>
</dbReference>
<evidence type="ECO:0000256" key="2">
    <source>
        <dbReference type="ARBA" id="ARBA00023125"/>
    </source>
</evidence>
<accession>O01521</accession>
<comment type="subcellular location">
    <subcellularLocation>
        <location evidence="3">Nucleus</location>
    </subcellularLocation>
</comment>
<keyword evidence="3" id="KW-0539">Nucleus</keyword>
<proteinExistence type="inferred from homology"/>
<comment type="similarity">
    <text evidence="1 3">Belongs to the ETS family.</text>
</comment>
<evidence type="ECO:0000256" key="4">
    <source>
        <dbReference type="SAM" id="MobiDB-lite"/>
    </source>
</evidence>
<dbReference type="Reactome" id="R-CEL-8939245">
    <property type="pathway name" value="RUNX1 regulates transcription of genes involved in BCR signaling"/>
</dbReference>
<evidence type="ECO:0000256" key="3">
    <source>
        <dbReference type="RuleBase" id="RU004019"/>
    </source>
</evidence>
<dbReference type="PIR" id="T25710">
    <property type="entry name" value="T25710"/>
</dbReference>
<dbReference type="Gene3D" id="1.10.10.10">
    <property type="entry name" value="Winged helix-like DNA-binding domain superfamily/Winged helix DNA-binding domain"/>
    <property type="match status" value="1"/>
</dbReference>
<dbReference type="InterPro" id="IPR036388">
    <property type="entry name" value="WH-like_DNA-bd_sf"/>
</dbReference>
<dbReference type="PANTHER" id="PTHR11849">
    <property type="entry name" value="ETS"/>
    <property type="match status" value="1"/>
</dbReference>
<evidence type="ECO:0000313" key="6">
    <source>
        <dbReference type="EMBL" id="CCD67754.2"/>
    </source>
</evidence>
<dbReference type="PhylomeDB" id="O01521"/>
<evidence type="ECO:0000256" key="1">
    <source>
        <dbReference type="ARBA" id="ARBA00005562"/>
    </source>
</evidence>
<evidence type="ECO:0000313" key="7">
    <source>
        <dbReference type="Proteomes" id="UP000001940"/>
    </source>
</evidence>
<keyword evidence="2 3" id="KW-0238">DNA-binding</keyword>
<dbReference type="AGR" id="WB:WBGene00017598"/>
<name>O01521_CAEEL</name>
<dbReference type="SMART" id="SM00413">
    <property type="entry name" value="ETS"/>
    <property type="match status" value="1"/>
</dbReference>
<reference evidence="6 7" key="1">
    <citation type="journal article" date="1998" name="Science">
        <title>Genome sequence of the nematode C. elegans: a platform for investigating biology.</title>
        <authorList>
            <consortium name="The C. elegans sequencing consortium"/>
            <person name="Sulson J.E."/>
            <person name="Waterston R."/>
        </authorList>
    </citation>
    <scope>NUCLEOTIDE SEQUENCE [LARGE SCALE GENOMIC DNA]</scope>
    <source>
        <strain evidence="6 7">Bristol N2</strain>
    </source>
</reference>
<dbReference type="InParanoid" id="O01521"/>
<dbReference type="eggNOG" id="KOG3806">
    <property type="taxonomic scope" value="Eukaryota"/>
</dbReference>
<evidence type="ECO:0000313" key="8">
    <source>
        <dbReference type="WormBase" id="F19F10.1"/>
    </source>
</evidence>
<sequence length="210" mass="23852">MSSKRSSPTGKLRLLSFLRDLLEDESNSDIIYWFDKSESVFKMSKPHKVAELWGAATGNPGMNYDKMSRGLRYFYTNNTLEKVPGKDARYRFIDSPRHSFLDFSMKTELETPVKRTPLFNISNLISDFEVSNNSLTSSPTSSASSVEPSSPTTTESSLDPSQFVQLTQNLVQFNTFMSQNPMFHTLPLPTQLQVFFNFKTIFPSLFPALV</sequence>
<dbReference type="HOGENOM" id="CLU_109510_0_0_1"/>
<dbReference type="InterPro" id="IPR036390">
    <property type="entry name" value="WH_DNA-bd_sf"/>
</dbReference>
<keyword evidence="7" id="KW-1185">Reference proteome</keyword>
<evidence type="ECO:0000259" key="5">
    <source>
        <dbReference type="PROSITE" id="PS50061"/>
    </source>
</evidence>
<dbReference type="AlphaFoldDB" id="O01521"/>
<dbReference type="SMR" id="O01521"/>
<dbReference type="PRINTS" id="PR00454">
    <property type="entry name" value="ETSDOMAIN"/>
</dbReference>
<dbReference type="Bgee" id="WBGene00017598">
    <property type="expression patterns" value="Expressed in embryo and 4 other cell types or tissues"/>
</dbReference>
<dbReference type="FunFam" id="1.10.10.10:FF:001276">
    <property type="entry name" value="ETS class transcription factor"/>
    <property type="match status" value="1"/>
</dbReference>
<dbReference type="WormBase" id="F19F10.1">
    <property type="protein sequence ID" value="CE52427"/>
    <property type="gene ID" value="WBGene00017598"/>
</dbReference>
<organism evidence="6 7">
    <name type="scientific">Caenorhabditis elegans</name>
    <dbReference type="NCBI Taxonomy" id="6239"/>
    <lineage>
        <taxon>Eukaryota</taxon>
        <taxon>Metazoa</taxon>
        <taxon>Ecdysozoa</taxon>
        <taxon>Nematoda</taxon>
        <taxon>Chromadorea</taxon>
        <taxon>Rhabditida</taxon>
        <taxon>Rhabditina</taxon>
        <taxon>Rhabditomorpha</taxon>
        <taxon>Rhabditoidea</taxon>
        <taxon>Rhabditidae</taxon>
        <taxon>Peloderinae</taxon>
        <taxon>Caenorhabditis</taxon>
    </lineage>
</organism>
<feature type="domain" description="ETS" evidence="5">
    <location>
        <begin position="12"/>
        <end position="93"/>
    </location>
</feature>
<dbReference type="InterPro" id="IPR046328">
    <property type="entry name" value="ETS_fam"/>
</dbReference>
<dbReference type="PaxDb" id="6239-F19F10.1"/>
<dbReference type="OrthoDB" id="5816770at2759"/>